<organism evidence="2 3">
    <name type="scientific">Pleuronectes platessa</name>
    <name type="common">European plaice</name>
    <dbReference type="NCBI Taxonomy" id="8262"/>
    <lineage>
        <taxon>Eukaryota</taxon>
        <taxon>Metazoa</taxon>
        <taxon>Chordata</taxon>
        <taxon>Craniata</taxon>
        <taxon>Vertebrata</taxon>
        <taxon>Euteleostomi</taxon>
        <taxon>Actinopterygii</taxon>
        <taxon>Neopterygii</taxon>
        <taxon>Teleostei</taxon>
        <taxon>Neoteleostei</taxon>
        <taxon>Acanthomorphata</taxon>
        <taxon>Carangaria</taxon>
        <taxon>Pleuronectiformes</taxon>
        <taxon>Pleuronectoidei</taxon>
        <taxon>Pleuronectidae</taxon>
        <taxon>Pleuronectes</taxon>
    </lineage>
</organism>
<dbReference type="Proteomes" id="UP001153269">
    <property type="component" value="Unassembled WGS sequence"/>
</dbReference>
<reference evidence="2" key="1">
    <citation type="submission" date="2020-03" db="EMBL/GenBank/DDBJ databases">
        <authorList>
            <person name="Weist P."/>
        </authorList>
    </citation>
    <scope>NUCLEOTIDE SEQUENCE</scope>
</reference>
<protein>
    <submittedName>
        <fullName evidence="2">Uncharacterized protein</fullName>
    </submittedName>
</protein>
<accession>A0A9N7UA88</accession>
<evidence type="ECO:0000256" key="1">
    <source>
        <dbReference type="SAM" id="MobiDB-lite"/>
    </source>
</evidence>
<dbReference type="AlphaFoldDB" id="A0A9N7UA88"/>
<gene>
    <name evidence="2" type="ORF">PLEPLA_LOCUS15133</name>
</gene>
<evidence type="ECO:0000313" key="2">
    <source>
        <dbReference type="EMBL" id="CAB1427195.1"/>
    </source>
</evidence>
<evidence type="ECO:0000313" key="3">
    <source>
        <dbReference type="Proteomes" id="UP001153269"/>
    </source>
</evidence>
<dbReference type="EMBL" id="CADEAL010000950">
    <property type="protein sequence ID" value="CAB1427195.1"/>
    <property type="molecule type" value="Genomic_DNA"/>
</dbReference>
<keyword evidence="3" id="KW-1185">Reference proteome</keyword>
<proteinExistence type="predicted"/>
<name>A0A9N7UA88_PLEPL</name>
<comment type="caution">
    <text evidence="2">The sequence shown here is derived from an EMBL/GenBank/DDBJ whole genome shotgun (WGS) entry which is preliminary data.</text>
</comment>
<feature type="region of interest" description="Disordered" evidence="1">
    <location>
        <begin position="101"/>
        <end position="137"/>
    </location>
</feature>
<sequence length="137" mass="14560">MIPSLKGNAAIINAAGTLPMIAAAHFGSVALQLSPDLRTETKTSPGAVQLHRLSVSFTVTDCSPVRQSTTLQQVGVRTRSAPSLCPGQELAVAQEKQEALLPRKTLTDRSVEEQQGTDPVPTWPTLPDNRPLPALVT</sequence>